<dbReference type="AlphaFoldDB" id="A0A1L9RZV4"/>
<sequence>MPDQAGWEYQTAIYRHDLSLLTDSNYLKAALVQLLFTTFAVGICQKYQYVSIPAILTASPTVDAPPANQRLPEQQRIEARLTRFGFSFSCLLFAFSPSRSGRTRSVLQSDLFSCISIFPFHLQFTIRIQYARPGRCFPLFSDGRKGGAALIQLEFLSKPSDLLTSC</sequence>
<dbReference type="RefSeq" id="XP_040694053.1">
    <property type="nucleotide sequence ID" value="XM_040832277.1"/>
</dbReference>
<dbReference type="EMBL" id="KV878209">
    <property type="protein sequence ID" value="OJJ40377.1"/>
    <property type="molecule type" value="Genomic_DNA"/>
</dbReference>
<dbReference type="VEuPathDB" id="FungiDB:ASPWEDRAFT_206070"/>
<organism evidence="1 2">
    <name type="scientific">Aspergillus wentii DTO 134E9</name>
    <dbReference type="NCBI Taxonomy" id="1073089"/>
    <lineage>
        <taxon>Eukaryota</taxon>
        <taxon>Fungi</taxon>
        <taxon>Dikarya</taxon>
        <taxon>Ascomycota</taxon>
        <taxon>Pezizomycotina</taxon>
        <taxon>Eurotiomycetes</taxon>
        <taxon>Eurotiomycetidae</taxon>
        <taxon>Eurotiales</taxon>
        <taxon>Aspergillaceae</taxon>
        <taxon>Aspergillus</taxon>
        <taxon>Aspergillus subgen. Cremei</taxon>
    </lineage>
</organism>
<proteinExistence type="predicted"/>
<evidence type="ECO:0000313" key="1">
    <source>
        <dbReference type="EMBL" id="OJJ40377.1"/>
    </source>
</evidence>
<accession>A0A1L9RZV4</accession>
<dbReference type="GeneID" id="63748125"/>
<protein>
    <submittedName>
        <fullName evidence="1">Uncharacterized protein</fullName>
    </submittedName>
</protein>
<evidence type="ECO:0000313" key="2">
    <source>
        <dbReference type="Proteomes" id="UP000184383"/>
    </source>
</evidence>
<dbReference type="Proteomes" id="UP000184383">
    <property type="component" value="Unassembled WGS sequence"/>
</dbReference>
<reference evidence="2" key="1">
    <citation type="journal article" date="2017" name="Genome Biol.">
        <title>Comparative genomics reveals high biological diversity and specific adaptations in the industrially and medically important fungal genus Aspergillus.</title>
        <authorList>
            <person name="de Vries R.P."/>
            <person name="Riley R."/>
            <person name="Wiebenga A."/>
            <person name="Aguilar-Osorio G."/>
            <person name="Amillis S."/>
            <person name="Uchima C.A."/>
            <person name="Anderluh G."/>
            <person name="Asadollahi M."/>
            <person name="Askin M."/>
            <person name="Barry K."/>
            <person name="Battaglia E."/>
            <person name="Bayram O."/>
            <person name="Benocci T."/>
            <person name="Braus-Stromeyer S.A."/>
            <person name="Caldana C."/>
            <person name="Canovas D."/>
            <person name="Cerqueira G.C."/>
            <person name="Chen F."/>
            <person name="Chen W."/>
            <person name="Choi C."/>
            <person name="Clum A."/>
            <person name="Dos Santos R.A."/>
            <person name="Damasio A.R."/>
            <person name="Diallinas G."/>
            <person name="Emri T."/>
            <person name="Fekete E."/>
            <person name="Flipphi M."/>
            <person name="Freyberg S."/>
            <person name="Gallo A."/>
            <person name="Gournas C."/>
            <person name="Habgood R."/>
            <person name="Hainaut M."/>
            <person name="Harispe M.L."/>
            <person name="Henrissat B."/>
            <person name="Hilden K.S."/>
            <person name="Hope R."/>
            <person name="Hossain A."/>
            <person name="Karabika E."/>
            <person name="Karaffa L."/>
            <person name="Karanyi Z."/>
            <person name="Krasevec N."/>
            <person name="Kuo A."/>
            <person name="Kusch H."/>
            <person name="LaButti K."/>
            <person name="Lagendijk E.L."/>
            <person name="Lapidus A."/>
            <person name="Levasseur A."/>
            <person name="Lindquist E."/>
            <person name="Lipzen A."/>
            <person name="Logrieco A.F."/>
            <person name="MacCabe A."/>
            <person name="Maekelae M.R."/>
            <person name="Malavazi I."/>
            <person name="Melin P."/>
            <person name="Meyer V."/>
            <person name="Mielnichuk N."/>
            <person name="Miskei M."/>
            <person name="Molnar A.P."/>
            <person name="Mule G."/>
            <person name="Ngan C.Y."/>
            <person name="Orejas M."/>
            <person name="Orosz E."/>
            <person name="Ouedraogo J.P."/>
            <person name="Overkamp K.M."/>
            <person name="Park H.-S."/>
            <person name="Perrone G."/>
            <person name="Piumi F."/>
            <person name="Punt P.J."/>
            <person name="Ram A.F."/>
            <person name="Ramon A."/>
            <person name="Rauscher S."/>
            <person name="Record E."/>
            <person name="Riano-Pachon D.M."/>
            <person name="Robert V."/>
            <person name="Roehrig J."/>
            <person name="Ruller R."/>
            <person name="Salamov A."/>
            <person name="Salih N.S."/>
            <person name="Samson R.A."/>
            <person name="Sandor E."/>
            <person name="Sanguinetti M."/>
            <person name="Schuetze T."/>
            <person name="Sepcic K."/>
            <person name="Shelest E."/>
            <person name="Sherlock G."/>
            <person name="Sophianopoulou V."/>
            <person name="Squina F.M."/>
            <person name="Sun H."/>
            <person name="Susca A."/>
            <person name="Todd R.B."/>
            <person name="Tsang A."/>
            <person name="Unkles S.E."/>
            <person name="van de Wiele N."/>
            <person name="van Rossen-Uffink D."/>
            <person name="Oliveira J.V."/>
            <person name="Vesth T.C."/>
            <person name="Visser J."/>
            <person name="Yu J.-H."/>
            <person name="Zhou M."/>
            <person name="Andersen M.R."/>
            <person name="Archer D.B."/>
            <person name="Baker S.E."/>
            <person name="Benoit I."/>
            <person name="Brakhage A.A."/>
            <person name="Braus G.H."/>
            <person name="Fischer R."/>
            <person name="Frisvad J.C."/>
            <person name="Goldman G.H."/>
            <person name="Houbraken J."/>
            <person name="Oakley B."/>
            <person name="Pocsi I."/>
            <person name="Scazzocchio C."/>
            <person name="Seiboth B."/>
            <person name="vanKuyk P.A."/>
            <person name="Wortman J."/>
            <person name="Dyer P.S."/>
            <person name="Grigoriev I.V."/>
        </authorList>
    </citation>
    <scope>NUCLEOTIDE SEQUENCE [LARGE SCALE GENOMIC DNA]</scope>
    <source>
        <strain evidence="2">DTO 134E9</strain>
    </source>
</reference>
<gene>
    <name evidence="1" type="ORF">ASPWEDRAFT_206070</name>
</gene>
<keyword evidence="2" id="KW-1185">Reference proteome</keyword>
<name>A0A1L9RZV4_ASPWE</name>